<dbReference type="Pfam" id="PF01124">
    <property type="entry name" value="MAPEG"/>
    <property type="match status" value="1"/>
</dbReference>
<evidence type="ECO:0000256" key="2">
    <source>
        <dbReference type="ARBA" id="ARBA00022692"/>
    </source>
</evidence>
<protein>
    <submittedName>
        <fullName evidence="6">MAPEG family protein</fullName>
    </submittedName>
</protein>
<dbReference type="SUPFAM" id="SSF161084">
    <property type="entry name" value="MAPEG domain-like"/>
    <property type="match status" value="1"/>
</dbReference>
<evidence type="ECO:0000256" key="4">
    <source>
        <dbReference type="ARBA" id="ARBA00023136"/>
    </source>
</evidence>
<reference evidence="6" key="1">
    <citation type="submission" date="2023-07" db="EMBL/GenBank/DDBJ databases">
        <title>Genome content predicts the carbon catabolic preferences of heterotrophic bacteria.</title>
        <authorList>
            <person name="Gralka M."/>
        </authorList>
    </citation>
    <scope>NUCLEOTIDE SEQUENCE</scope>
    <source>
        <strain evidence="6">F2M12</strain>
    </source>
</reference>
<sequence length="136" mass="15316">MDNLVVPMFAHVLLCTFLYMILTFVRAPKVWAIGRNDDGSNPFDAIQSKISANLSNQFEWPLFFHVICVVLIVKGLELQPIYIALAWVFAVGRIVHSMVQIMTSNIKLRGIVFMLNFLAVLAMWGLFVAETVVAQS</sequence>
<dbReference type="RefSeq" id="WP_303463413.1">
    <property type="nucleotide sequence ID" value="NZ_JAUOPZ010000002.1"/>
</dbReference>
<accession>A0AAW7YWY2</accession>
<name>A0AAW7YWY2_9ALTE</name>
<keyword evidence="3 5" id="KW-1133">Transmembrane helix</keyword>
<dbReference type="InterPro" id="IPR023352">
    <property type="entry name" value="MAPEG-like_dom_sf"/>
</dbReference>
<dbReference type="Gene3D" id="1.20.120.550">
    <property type="entry name" value="Membrane associated eicosanoid/glutathione metabolism-like domain"/>
    <property type="match status" value="1"/>
</dbReference>
<keyword evidence="2 5" id="KW-0812">Transmembrane</keyword>
<evidence type="ECO:0000313" key="6">
    <source>
        <dbReference type="EMBL" id="MDO6576904.1"/>
    </source>
</evidence>
<proteinExistence type="predicted"/>
<feature type="transmembrane region" description="Helical" evidence="5">
    <location>
        <begin position="111"/>
        <end position="129"/>
    </location>
</feature>
<comment type="subcellular location">
    <subcellularLocation>
        <location evidence="1">Membrane</location>
    </subcellularLocation>
</comment>
<evidence type="ECO:0000256" key="5">
    <source>
        <dbReference type="SAM" id="Phobius"/>
    </source>
</evidence>
<gene>
    <name evidence="6" type="ORF">Q4527_05840</name>
</gene>
<dbReference type="Proteomes" id="UP001170717">
    <property type="component" value="Unassembled WGS sequence"/>
</dbReference>
<evidence type="ECO:0000313" key="7">
    <source>
        <dbReference type="Proteomes" id="UP001170717"/>
    </source>
</evidence>
<dbReference type="InterPro" id="IPR001129">
    <property type="entry name" value="Membr-assoc_MAPEG"/>
</dbReference>
<dbReference type="EMBL" id="JAUOQI010000003">
    <property type="protein sequence ID" value="MDO6576904.1"/>
    <property type="molecule type" value="Genomic_DNA"/>
</dbReference>
<evidence type="ECO:0000256" key="3">
    <source>
        <dbReference type="ARBA" id="ARBA00022989"/>
    </source>
</evidence>
<evidence type="ECO:0000256" key="1">
    <source>
        <dbReference type="ARBA" id="ARBA00004370"/>
    </source>
</evidence>
<dbReference type="AlphaFoldDB" id="A0AAW7YWY2"/>
<comment type="caution">
    <text evidence="6">The sequence shown here is derived from an EMBL/GenBank/DDBJ whole genome shotgun (WGS) entry which is preliminary data.</text>
</comment>
<feature type="transmembrane region" description="Helical" evidence="5">
    <location>
        <begin position="6"/>
        <end position="25"/>
    </location>
</feature>
<dbReference type="GO" id="GO:0016020">
    <property type="term" value="C:membrane"/>
    <property type="evidence" value="ECO:0007669"/>
    <property type="project" value="UniProtKB-SubCell"/>
</dbReference>
<organism evidence="6 7">
    <name type="scientific">Alteromonas stellipolaris</name>
    <dbReference type="NCBI Taxonomy" id="233316"/>
    <lineage>
        <taxon>Bacteria</taxon>
        <taxon>Pseudomonadati</taxon>
        <taxon>Pseudomonadota</taxon>
        <taxon>Gammaproteobacteria</taxon>
        <taxon>Alteromonadales</taxon>
        <taxon>Alteromonadaceae</taxon>
        <taxon>Alteromonas/Salinimonas group</taxon>
        <taxon>Alteromonas</taxon>
    </lineage>
</organism>
<keyword evidence="4 5" id="KW-0472">Membrane</keyword>